<dbReference type="PANTHER" id="PTHR42713">
    <property type="entry name" value="HISTIDINE KINASE-RELATED"/>
    <property type="match status" value="1"/>
</dbReference>
<keyword evidence="7" id="KW-0804">Transcription</keyword>
<sequence>MYNVMIVEDSKPILRNIRTLLSSLELPVQVVATATNGEEALELIRQQPVDLVLTDIRMPKMDGLTLIEQAKQLRPRLLFILISGYNDFEYTRKAINLQVFDYLLKPIERKQLAEVMDRAIERLHSRIPSEAELFREIVEPGFYEELQLGDQFRHYGKLLILIRRQPFTVGRERWSPEELQRRLGELFSPHLCWVFPTQMASQFLVLVQKMAMEPYSSVYECFESVRRTLEAEGLPVSVGGQLQSGDPDRLPELYHRVSGILDKEQRIHCGVVIDTEISHGLGGSDSPDLDRVTVAAFNELIQGRGKEQFLLKLNEQLAKWAVDNFRLTELERFVALMVDAFSQAWNDQGTGHRLELEATSRRLLEADSFEKFCLGFQEWAKQSFEQVQAQNRKSGEELFRQIEEYVRLNLYSYLSLADVALKFHVSPSYVSRVMKKYTQSTFVQYYTGLKIKEACRLMACKPEMRMKEVSDALSFSDQHYFSKVFKEYTGYSPTDYKERCPPNNSDSSS</sequence>
<keyword evidence="5" id="KW-0805">Transcription regulation</keyword>
<keyword evidence="6" id="KW-0238">DNA-binding</keyword>
<dbReference type="InterPro" id="IPR011006">
    <property type="entry name" value="CheY-like_superfamily"/>
</dbReference>
<dbReference type="EMBL" id="JALPRK010000011">
    <property type="protein sequence ID" value="MCK8488102.1"/>
    <property type="molecule type" value="Genomic_DNA"/>
</dbReference>
<reference evidence="11" key="1">
    <citation type="submission" date="2022-04" db="EMBL/GenBank/DDBJ databases">
        <authorList>
            <person name="Seo M.-J."/>
        </authorList>
    </citation>
    <scope>NUCLEOTIDE SEQUENCE</scope>
    <source>
        <strain evidence="11">MBLB2552</strain>
    </source>
</reference>
<evidence type="ECO:0000256" key="7">
    <source>
        <dbReference type="ARBA" id="ARBA00023163"/>
    </source>
</evidence>
<comment type="subcellular location">
    <subcellularLocation>
        <location evidence="1">Cytoplasm</location>
    </subcellularLocation>
</comment>
<keyword evidence="4" id="KW-0902">Two-component regulatory system</keyword>
<evidence type="ECO:0000313" key="12">
    <source>
        <dbReference type="Proteomes" id="UP001139534"/>
    </source>
</evidence>
<keyword evidence="12" id="KW-1185">Reference proteome</keyword>
<dbReference type="AlphaFoldDB" id="A0A9X2BQQ5"/>
<keyword evidence="2" id="KW-0963">Cytoplasm</keyword>
<dbReference type="GO" id="GO:0000160">
    <property type="term" value="P:phosphorelay signal transduction system"/>
    <property type="evidence" value="ECO:0007669"/>
    <property type="project" value="UniProtKB-KW"/>
</dbReference>
<dbReference type="InterPro" id="IPR018060">
    <property type="entry name" value="HTH_AraC"/>
</dbReference>
<feature type="domain" description="Response regulatory" evidence="10">
    <location>
        <begin position="3"/>
        <end position="120"/>
    </location>
</feature>
<dbReference type="Gene3D" id="1.10.10.60">
    <property type="entry name" value="Homeodomain-like"/>
    <property type="match status" value="2"/>
</dbReference>
<dbReference type="Proteomes" id="UP001139534">
    <property type="component" value="Unassembled WGS sequence"/>
</dbReference>
<dbReference type="GO" id="GO:0005737">
    <property type="term" value="C:cytoplasm"/>
    <property type="evidence" value="ECO:0007669"/>
    <property type="project" value="UniProtKB-SubCell"/>
</dbReference>
<accession>A0A9X2BQQ5</accession>
<dbReference type="Gene3D" id="3.40.50.2300">
    <property type="match status" value="1"/>
</dbReference>
<evidence type="ECO:0000256" key="2">
    <source>
        <dbReference type="ARBA" id="ARBA00022490"/>
    </source>
</evidence>
<dbReference type="GO" id="GO:0003700">
    <property type="term" value="F:DNA-binding transcription factor activity"/>
    <property type="evidence" value="ECO:0007669"/>
    <property type="project" value="InterPro"/>
</dbReference>
<dbReference type="RefSeq" id="WP_248552188.1">
    <property type="nucleotide sequence ID" value="NZ_JALPRK010000011.1"/>
</dbReference>
<dbReference type="SUPFAM" id="SSF46689">
    <property type="entry name" value="Homeodomain-like"/>
    <property type="match status" value="2"/>
</dbReference>
<dbReference type="SMART" id="SM00448">
    <property type="entry name" value="REC"/>
    <property type="match status" value="1"/>
</dbReference>
<feature type="domain" description="HTH araC/xylS-type" evidence="9">
    <location>
        <begin position="400"/>
        <end position="499"/>
    </location>
</feature>
<dbReference type="PROSITE" id="PS01124">
    <property type="entry name" value="HTH_ARAC_FAMILY_2"/>
    <property type="match status" value="1"/>
</dbReference>
<evidence type="ECO:0000256" key="8">
    <source>
        <dbReference type="PROSITE-ProRule" id="PRU00169"/>
    </source>
</evidence>
<dbReference type="Pfam" id="PF00072">
    <property type="entry name" value="Response_reg"/>
    <property type="match status" value="1"/>
</dbReference>
<evidence type="ECO:0000256" key="1">
    <source>
        <dbReference type="ARBA" id="ARBA00004496"/>
    </source>
</evidence>
<evidence type="ECO:0000259" key="10">
    <source>
        <dbReference type="PROSITE" id="PS50110"/>
    </source>
</evidence>
<dbReference type="PANTHER" id="PTHR42713:SF3">
    <property type="entry name" value="TRANSCRIPTIONAL REGULATORY PROTEIN HPTR"/>
    <property type="match status" value="1"/>
</dbReference>
<protein>
    <submittedName>
        <fullName evidence="11">Response regulator</fullName>
    </submittedName>
</protein>
<feature type="modified residue" description="4-aspartylphosphate" evidence="8">
    <location>
        <position position="55"/>
    </location>
</feature>
<dbReference type="Pfam" id="PF12833">
    <property type="entry name" value="HTH_18"/>
    <property type="match status" value="1"/>
</dbReference>
<evidence type="ECO:0000256" key="5">
    <source>
        <dbReference type="ARBA" id="ARBA00023015"/>
    </source>
</evidence>
<name>A0A9X2BQQ5_9BACL</name>
<gene>
    <name evidence="11" type="ORF">M0651_13045</name>
</gene>
<comment type="caution">
    <text evidence="11">The sequence shown here is derived from an EMBL/GenBank/DDBJ whole genome shotgun (WGS) entry which is preliminary data.</text>
</comment>
<keyword evidence="3 8" id="KW-0597">Phosphoprotein</keyword>
<dbReference type="CDD" id="cd17536">
    <property type="entry name" value="REC_YesN-like"/>
    <property type="match status" value="1"/>
</dbReference>
<dbReference type="InterPro" id="IPR051552">
    <property type="entry name" value="HptR"/>
</dbReference>
<evidence type="ECO:0000256" key="4">
    <source>
        <dbReference type="ARBA" id="ARBA00023012"/>
    </source>
</evidence>
<evidence type="ECO:0000259" key="9">
    <source>
        <dbReference type="PROSITE" id="PS01124"/>
    </source>
</evidence>
<dbReference type="SMART" id="SM00342">
    <property type="entry name" value="HTH_ARAC"/>
    <property type="match status" value="1"/>
</dbReference>
<evidence type="ECO:0000313" key="11">
    <source>
        <dbReference type="EMBL" id="MCK8488102.1"/>
    </source>
</evidence>
<evidence type="ECO:0000256" key="3">
    <source>
        <dbReference type="ARBA" id="ARBA00022553"/>
    </source>
</evidence>
<dbReference type="SUPFAM" id="SSF52172">
    <property type="entry name" value="CheY-like"/>
    <property type="match status" value="1"/>
</dbReference>
<organism evidence="11 12">
    <name type="scientific">Paenibacillus mellifer</name>
    <dbReference type="NCBI Taxonomy" id="2937794"/>
    <lineage>
        <taxon>Bacteria</taxon>
        <taxon>Bacillati</taxon>
        <taxon>Bacillota</taxon>
        <taxon>Bacilli</taxon>
        <taxon>Bacillales</taxon>
        <taxon>Paenibacillaceae</taxon>
        <taxon>Paenibacillus</taxon>
    </lineage>
</organism>
<evidence type="ECO:0000256" key="6">
    <source>
        <dbReference type="ARBA" id="ARBA00023125"/>
    </source>
</evidence>
<dbReference type="PROSITE" id="PS50110">
    <property type="entry name" value="RESPONSE_REGULATORY"/>
    <property type="match status" value="1"/>
</dbReference>
<dbReference type="GO" id="GO:0043565">
    <property type="term" value="F:sequence-specific DNA binding"/>
    <property type="evidence" value="ECO:0007669"/>
    <property type="project" value="InterPro"/>
</dbReference>
<dbReference type="InterPro" id="IPR001789">
    <property type="entry name" value="Sig_transdc_resp-reg_receiver"/>
</dbReference>
<proteinExistence type="predicted"/>
<dbReference type="InterPro" id="IPR009057">
    <property type="entry name" value="Homeodomain-like_sf"/>
</dbReference>